<name>A0A386WK77_9ACTN</name>
<evidence type="ECO:0000313" key="2">
    <source>
        <dbReference type="EMBL" id="AYF28028.1"/>
    </source>
</evidence>
<proteinExistence type="predicted"/>
<dbReference type="KEGG" id="mtua:CSH63_11340"/>
<reference evidence="2 3" key="1">
    <citation type="submission" date="2017-10" db="EMBL/GenBank/DDBJ databases">
        <title>Integration of genomic and chemical information greatly accelerates assignment of the full stereostructure of myelolactone, a potent inhibitor of myeloma from a marine-derived Micromonospora.</title>
        <authorList>
            <person name="Kim M.C."/>
            <person name="Machado H."/>
            <person name="Jensen P.R."/>
            <person name="Fenical W."/>
        </authorList>
    </citation>
    <scope>NUCLEOTIDE SEQUENCE [LARGE SCALE GENOMIC DNA]</scope>
    <source>
        <strain evidence="2 3">CNY-010</strain>
    </source>
</reference>
<evidence type="ECO:0000256" key="1">
    <source>
        <dbReference type="SAM" id="Phobius"/>
    </source>
</evidence>
<accession>A0A386WK77</accession>
<dbReference type="AlphaFoldDB" id="A0A386WK77"/>
<evidence type="ECO:0000313" key="3">
    <source>
        <dbReference type="Proteomes" id="UP000267804"/>
    </source>
</evidence>
<keyword evidence="1" id="KW-0812">Transmembrane</keyword>
<dbReference type="RefSeq" id="WP_120570235.1">
    <property type="nucleotide sequence ID" value="NZ_CP024087.1"/>
</dbReference>
<dbReference type="EMBL" id="CP024087">
    <property type="protein sequence ID" value="AYF28028.1"/>
    <property type="molecule type" value="Genomic_DNA"/>
</dbReference>
<gene>
    <name evidence="2" type="ORF">CSH63_11340</name>
</gene>
<sequence>MIPVLILFGVLLGRWWRSSLAVAALGWPAVLVATDVMDVGAGLLGAAVLAVVNTGAGVLLHQGVRLAVRRLRAS</sequence>
<keyword evidence="1" id="KW-1133">Transmembrane helix</keyword>
<protein>
    <submittedName>
        <fullName evidence="2">Uncharacterized protein</fullName>
    </submittedName>
</protein>
<feature type="transmembrane region" description="Helical" evidence="1">
    <location>
        <begin position="39"/>
        <end position="60"/>
    </location>
</feature>
<organism evidence="2 3">
    <name type="scientific">Micromonospora tulbaghiae</name>
    <dbReference type="NCBI Taxonomy" id="479978"/>
    <lineage>
        <taxon>Bacteria</taxon>
        <taxon>Bacillati</taxon>
        <taxon>Actinomycetota</taxon>
        <taxon>Actinomycetes</taxon>
        <taxon>Micromonosporales</taxon>
        <taxon>Micromonosporaceae</taxon>
        <taxon>Micromonospora</taxon>
    </lineage>
</organism>
<keyword evidence="1" id="KW-0472">Membrane</keyword>
<dbReference type="Proteomes" id="UP000267804">
    <property type="component" value="Chromosome"/>
</dbReference>